<comment type="caution">
    <text evidence="2">The sequence shown here is derived from an EMBL/GenBank/DDBJ whole genome shotgun (WGS) entry which is preliminary data.</text>
</comment>
<keyword evidence="3" id="KW-1185">Reference proteome</keyword>
<proteinExistence type="predicted"/>
<dbReference type="AlphaFoldDB" id="A0A371EC67"/>
<organism evidence="2 3">
    <name type="scientific">Mucuna pruriens</name>
    <name type="common">Velvet bean</name>
    <name type="synonym">Dolichos pruriens</name>
    <dbReference type="NCBI Taxonomy" id="157652"/>
    <lineage>
        <taxon>Eukaryota</taxon>
        <taxon>Viridiplantae</taxon>
        <taxon>Streptophyta</taxon>
        <taxon>Embryophyta</taxon>
        <taxon>Tracheophyta</taxon>
        <taxon>Spermatophyta</taxon>
        <taxon>Magnoliopsida</taxon>
        <taxon>eudicotyledons</taxon>
        <taxon>Gunneridae</taxon>
        <taxon>Pentapetalae</taxon>
        <taxon>rosids</taxon>
        <taxon>fabids</taxon>
        <taxon>Fabales</taxon>
        <taxon>Fabaceae</taxon>
        <taxon>Papilionoideae</taxon>
        <taxon>50 kb inversion clade</taxon>
        <taxon>NPAAA clade</taxon>
        <taxon>indigoferoid/millettioid clade</taxon>
        <taxon>Phaseoleae</taxon>
        <taxon>Mucuna</taxon>
    </lineage>
</organism>
<evidence type="ECO:0000256" key="1">
    <source>
        <dbReference type="SAM" id="MobiDB-lite"/>
    </source>
</evidence>
<feature type="non-terminal residue" evidence="2">
    <location>
        <position position="253"/>
    </location>
</feature>
<sequence>NSARNLLGSGKYVIRDLELGSWKLSEVIARYSRRNPAGKNLNAWPSVVNHRRPPKVIVVEGGFLGIFEFSPCIQFRDRVGLTSSRLSKFSLSQDRVGFVSTDTGSDQSLPRANWHSTLGSRSRWRTMIENLKELATPDVVYQPWCIHYPQLEPYQSYELKSAYGQADKQRKLQLQELEELRLEAYENSQIYKSMGTRSNSSMRSRTDNGRNGETNLDDLIPSRVSNQVSRPSQIDSIPDRPTLKASSYLEQPN</sequence>
<accession>A0A371EC67</accession>
<name>A0A371EC67_MUCPR</name>
<dbReference type="EMBL" id="QJKJ01014789">
    <property type="protein sequence ID" value="RDX63632.1"/>
    <property type="molecule type" value="Genomic_DNA"/>
</dbReference>
<evidence type="ECO:0000313" key="3">
    <source>
        <dbReference type="Proteomes" id="UP000257109"/>
    </source>
</evidence>
<feature type="region of interest" description="Disordered" evidence="1">
    <location>
        <begin position="191"/>
        <end position="253"/>
    </location>
</feature>
<feature type="compositionally biased region" description="Polar residues" evidence="1">
    <location>
        <begin position="191"/>
        <end position="203"/>
    </location>
</feature>
<gene>
    <name evidence="2" type="ORF">CR513_57913</name>
</gene>
<feature type="compositionally biased region" description="Polar residues" evidence="1">
    <location>
        <begin position="244"/>
        <end position="253"/>
    </location>
</feature>
<reference evidence="2" key="1">
    <citation type="submission" date="2018-05" db="EMBL/GenBank/DDBJ databases">
        <title>Draft genome of Mucuna pruriens seed.</title>
        <authorList>
            <person name="Nnadi N.E."/>
            <person name="Vos R."/>
            <person name="Hasami M.H."/>
            <person name="Devisetty U.K."/>
            <person name="Aguiy J.C."/>
        </authorList>
    </citation>
    <scope>NUCLEOTIDE SEQUENCE [LARGE SCALE GENOMIC DNA]</scope>
    <source>
        <strain evidence="2">JCA_2017</strain>
    </source>
</reference>
<evidence type="ECO:0000313" key="2">
    <source>
        <dbReference type="EMBL" id="RDX63632.1"/>
    </source>
</evidence>
<feature type="non-terminal residue" evidence="2">
    <location>
        <position position="1"/>
    </location>
</feature>
<protein>
    <submittedName>
        <fullName evidence="2">Uncharacterized protein</fullName>
    </submittedName>
</protein>
<dbReference type="Proteomes" id="UP000257109">
    <property type="component" value="Unassembled WGS sequence"/>
</dbReference>
<feature type="compositionally biased region" description="Polar residues" evidence="1">
    <location>
        <begin position="223"/>
        <end position="235"/>
    </location>
</feature>